<keyword evidence="2" id="KW-1185">Reference proteome</keyword>
<protein>
    <submittedName>
        <fullName evidence="1">Uncharacterized protein</fullName>
    </submittedName>
</protein>
<evidence type="ECO:0000313" key="2">
    <source>
        <dbReference type="Proteomes" id="UP000596252"/>
    </source>
</evidence>
<accession>A0ABX7FZV6</accession>
<dbReference type="RefSeq" id="WP_203324315.1">
    <property type="nucleotide sequence ID" value="NZ_CP069213.1"/>
</dbReference>
<reference evidence="1 2" key="1">
    <citation type="journal article" date="2012" name="Antonie Van Leeuwenhoek">
        <title>Shewanella litorisediminis sp. nov., a gammaproteobacterium isolated from a tidal flat sediment.</title>
        <authorList>
            <person name="Lee M.H."/>
            <person name="Yoon J.H."/>
        </authorList>
    </citation>
    <scope>NUCLEOTIDE SEQUENCE [LARGE SCALE GENOMIC DNA]</scope>
    <source>
        <strain evidence="1 2">SMK1-12</strain>
    </source>
</reference>
<sequence length="214" mass="24622">MVETVKSKRTNGKQGWADFPVIEGFTHDESLKFSQYQAWFAEKYDVLSESLFPTAWLDIQRVFDEFKIEFDHRKPYSLNGKKCSVQEFLLMEAQKRRSTKLHATAVLIDTIFFIENQAGNGCDVSDYLDKFYGCSYHLALSMAEDAITAGGSRTGEATKAKVDRKEEKKQKALALYEQLKVTHPEKAITKKWAAKKIYKEVGRCENTVFKYLTE</sequence>
<organism evidence="1 2">
    <name type="scientific">Shewanella litorisediminis</name>
    <dbReference type="NCBI Taxonomy" id="1173586"/>
    <lineage>
        <taxon>Bacteria</taxon>
        <taxon>Pseudomonadati</taxon>
        <taxon>Pseudomonadota</taxon>
        <taxon>Gammaproteobacteria</taxon>
        <taxon>Alteromonadales</taxon>
        <taxon>Shewanellaceae</taxon>
        <taxon>Shewanella</taxon>
    </lineage>
</organism>
<gene>
    <name evidence="1" type="ORF">JQC75_12000</name>
</gene>
<dbReference type="Proteomes" id="UP000596252">
    <property type="component" value="Chromosome"/>
</dbReference>
<proteinExistence type="predicted"/>
<evidence type="ECO:0000313" key="1">
    <source>
        <dbReference type="EMBL" id="QRH00601.1"/>
    </source>
</evidence>
<dbReference type="EMBL" id="CP069213">
    <property type="protein sequence ID" value="QRH00601.1"/>
    <property type="molecule type" value="Genomic_DNA"/>
</dbReference>
<name>A0ABX7FZV6_9GAMM</name>